<feature type="compositionally biased region" description="Polar residues" evidence="1">
    <location>
        <begin position="1"/>
        <end position="29"/>
    </location>
</feature>
<organism evidence="2">
    <name type="scientific">Arion vulgaris</name>
    <dbReference type="NCBI Taxonomy" id="1028688"/>
    <lineage>
        <taxon>Eukaryota</taxon>
        <taxon>Metazoa</taxon>
        <taxon>Spiralia</taxon>
        <taxon>Lophotrochozoa</taxon>
        <taxon>Mollusca</taxon>
        <taxon>Gastropoda</taxon>
        <taxon>Heterobranchia</taxon>
        <taxon>Euthyneura</taxon>
        <taxon>Panpulmonata</taxon>
        <taxon>Eupulmonata</taxon>
        <taxon>Stylommatophora</taxon>
        <taxon>Helicina</taxon>
        <taxon>Arionoidea</taxon>
        <taxon>Arionidae</taxon>
        <taxon>Arion</taxon>
    </lineage>
</organism>
<reference evidence="2" key="1">
    <citation type="submission" date="2014-12" db="EMBL/GenBank/DDBJ databases">
        <title>Insight into the proteome of Arion vulgaris.</title>
        <authorList>
            <person name="Aradska J."/>
            <person name="Bulat T."/>
            <person name="Smidak R."/>
            <person name="Sarate P."/>
            <person name="Gangsoo J."/>
            <person name="Sialana F."/>
            <person name="Bilban M."/>
            <person name="Lubec G."/>
        </authorList>
    </citation>
    <scope>NUCLEOTIDE SEQUENCE</scope>
    <source>
        <tissue evidence="2">Skin</tissue>
    </source>
</reference>
<proteinExistence type="predicted"/>
<feature type="non-terminal residue" evidence="2">
    <location>
        <position position="61"/>
    </location>
</feature>
<feature type="region of interest" description="Disordered" evidence="1">
    <location>
        <begin position="1"/>
        <end position="61"/>
    </location>
</feature>
<protein>
    <submittedName>
        <fullName evidence="2">Uncharacterized protein</fullName>
    </submittedName>
</protein>
<dbReference type="EMBL" id="HACG01041225">
    <property type="protein sequence ID" value="CEK88090.1"/>
    <property type="molecule type" value="Transcribed_RNA"/>
</dbReference>
<dbReference type="AlphaFoldDB" id="A0A0B7B7L0"/>
<evidence type="ECO:0000313" key="2">
    <source>
        <dbReference type="EMBL" id="CEK88090.1"/>
    </source>
</evidence>
<accession>A0A0B7B7L0</accession>
<sequence>MKLSSLTVCAQMGPNVSASSEGKIQSRNSKLPGDDKTTRPSIVENVSEQERPHQSLKVTKH</sequence>
<name>A0A0B7B7L0_9EUPU</name>
<gene>
    <name evidence="2" type="primary">ORF163159</name>
</gene>
<evidence type="ECO:0000256" key="1">
    <source>
        <dbReference type="SAM" id="MobiDB-lite"/>
    </source>
</evidence>